<comment type="caution">
    <text evidence="1">The sequence shown here is derived from an EMBL/GenBank/DDBJ whole genome shotgun (WGS) entry which is preliminary data.</text>
</comment>
<keyword evidence="2" id="KW-1185">Reference proteome</keyword>
<sequence length="74" mass="8332">IVASGGKKCPGPNISENNHCHRVGIGGGIVAHNWYYWQEQYPIIGISGNRRKNSGPSLLSVEEISPYCWYQWEE</sequence>
<protein>
    <submittedName>
        <fullName evidence="1">Uncharacterized protein</fullName>
    </submittedName>
</protein>
<proteinExistence type="predicted"/>
<evidence type="ECO:0000313" key="2">
    <source>
        <dbReference type="Proteomes" id="UP001162483"/>
    </source>
</evidence>
<organism evidence="1 2">
    <name type="scientific">Staurois parvus</name>
    <dbReference type="NCBI Taxonomy" id="386267"/>
    <lineage>
        <taxon>Eukaryota</taxon>
        <taxon>Metazoa</taxon>
        <taxon>Chordata</taxon>
        <taxon>Craniata</taxon>
        <taxon>Vertebrata</taxon>
        <taxon>Euteleostomi</taxon>
        <taxon>Amphibia</taxon>
        <taxon>Batrachia</taxon>
        <taxon>Anura</taxon>
        <taxon>Neobatrachia</taxon>
        <taxon>Ranoidea</taxon>
        <taxon>Ranidae</taxon>
        <taxon>Staurois</taxon>
    </lineage>
</organism>
<gene>
    <name evidence="1" type="ORF">SPARVUS_LOCUS15333114</name>
</gene>
<name>A0ABN9H340_9NEOB</name>
<feature type="non-terminal residue" evidence="1">
    <location>
        <position position="1"/>
    </location>
</feature>
<accession>A0ABN9H340</accession>
<dbReference type="Proteomes" id="UP001162483">
    <property type="component" value="Unassembled WGS sequence"/>
</dbReference>
<dbReference type="EMBL" id="CATNWA010019993">
    <property type="protein sequence ID" value="CAI9616154.1"/>
    <property type="molecule type" value="Genomic_DNA"/>
</dbReference>
<evidence type="ECO:0000313" key="1">
    <source>
        <dbReference type="EMBL" id="CAI9616154.1"/>
    </source>
</evidence>
<reference evidence="1" key="1">
    <citation type="submission" date="2023-05" db="EMBL/GenBank/DDBJ databases">
        <authorList>
            <person name="Stuckert A."/>
        </authorList>
    </citation>
    <scope>NUCLEOTIDE SEQUENCE</scope>
</reference>